<protein>
    <recommendedName>
        <fullName evidence="4">RRM domain-containing protein</fullName>
    </recommendedName>
</protein>
<evidence type="ECO:0000259" key="4">
    <source>
        <dbReference type="PROSITE" id="PS50102"/>
    </source>
</evidence>
<evidence type="ECO:0000313" key="6">
    <source>
        <dbReference type="Proteomes" id="UP000324897"/>
    </source>
</evidence>
<accession>A0A5J9V522</accession>
<evidence type="ECO:0000256" key="2">
    <source>
        <dbReference type="PROSITE-ProRule" id="PRU00176"/>
    </source>
</evidence>
<dbReference type="OrthoDB" id="3800936at2759"/>
<dbReference type="Pfam" id="PF00076">
    <property type="entry name" value="RRM_1"/>
    <property type="match status" value="3"/>
</dbReference>
<feature type="domain" description="RRM" evidence="4">
    <location>
        <begin position="448"/>
        <end position="528"/>
    </location>
</feature>
<feature type="domain" description="RRM" evidence="4">
    <location>
        <begin position="356"/>
        <end position="436"/>
    </location>
</feature>
<dbReference type="Gene3D" id="3.30.70.330">
    <property type="match status" value="3"/>
</dbReference>
<evidence type="ECO:0000313" key="5">
    <source>
        <dbReference type="EMBL" id="TVU31219.1"/>
    </source>
</evidence>
<feature type="compositionally biased region" description="Acidic residues" evidence="3">
    <location>
        <begin position="177"/>
        <end position="202"/>
    </location>
</feature>
<feature type="compositionally biased region" description="Polar residues" evidence="3">
    <location>
        <begin position="633"/>
        <end position="656"/>
    </location>
</feature>
<evidence type="ECO:0000256" key="3">
    <source>
        <dbReference type="SAM" id="MobiDB-lite"/>
    </source>
</evidence>
<feature type="compositionally biased region" description="Low complexity" evidence="3">
    <location>
        <begin position="77"/>
        <end position="101"/>
    </location>
</feature>
<dbReference type="EMBL" id="RWGY01000011">
    <property type="protein sequence ID" value="TVU31219.1"/>
    <property type="molecule type" value="Genomic_DNA"/>
</dbReference>
<dbReference type="Gramene" id="TVU31219">
    <property type="protein sequence ID" value="TVU31219"/>
    <property type="gene ID" value="EJB05_22898"/>
</dbReference>
<feature type="region of interest" description="Disordered" evidence="3">
    <location>
        <begin position="559"/>
        <end position="716"/>
    </location>
</feature>
<feature type="compositionally biased region" description="Basic and acidic residues" evidence="3">
    <location>
        <begin position="149"/>
        <end position="160"/>
    </location>
</feature>
<dbReference type="SUPFAM" id="SSF54928">
    <property type="entry name" value="RNA-binding domain, RBD"/>
    <property type="match status" value="2"/>
</dbReference>
<feature type="compositionally biased region" description="Low complexity" evidence="3">
    <location>
        <begin position="1"/>
        <end position="22"/>
    </location>
</feature>
<comment type="caution">
    <text evidence="5">The sequence shown here is derived from an EMBL/GenBank/DDBJ whole genome shotgun (WGS) entry which is preliminary data.</text>
</comment>
<organism evidence="5 6">
    <name type="scientific">Eragrostis curvula</name>
    <name type="common">weeping love grass</name>
    <dbReference type="NCBI Taxonomy" id="38414"/>
    <lineage>
        <taxon>Eukaryota</taxon>
        <taxon>Viridiplantae</taxon>
        <taxon>Streptophyta</taxon>
        <taxon>Embryophyta</taxon>
        <taxon>Tracheophyta</taxon>
        <taxon>Spermatophyta</taxon>
        <taxon>Magnoliopsida</taxon>
        <taxon>Liliopsida</taxon>
        <taxon>Poales</taxon>
        <taxon>Poaceae</taxon>
        <taxon>PACMAD clade</taxon>
        <taxon>Chloridoideae</taxon>
        <taxon>Eragrostideae</taxon>
        <taxon>Eragrostidinae</taxon>
        <taxon>Eragrostis</taxon>
    </lineage>
</organism>
<dbReference type="PANTHER" id="PTHR21245">
    <property type="entry name" value="HETEROGENEOUS NUCLEAR RIBONUCLEOPROTEIN"/>
    <property type="match status" value="1"/>
</dbReference>
<keyword evidence="6" id="KW-1185">Reference proteome</keyword>
<dbReference type="InterPro" id="IPR012677">
    <property type="entry name" value="Nucleotide-bd_a/b_plait_sf"/>
</dbReference>
<proteinExistence type="predicted"/>
<name>A0A5J9V522_9POAL</name>
<feature type="region of interest" description="Disordered" evidence="3">
    <location>
        <begin position="1"/>
        <end position="243"/>
    </location>
</feature>
<dbReference type="AlphaFoldDB" id="A0A5J9V522"/>
<dbReference type="GO" id="GO:0003723">
    <property type="term" value="F:RNA binding"/>
    <property type="evidence" value="ECO:0007669"/>
    <property type="project" value="UniProtKB-UniRule"/>
</dbReference>
<feature type="compositionally biased region" description="Basic and acidic residues" evidence="3">
    <location>
        <begin position="229"/>
        <end position="243"/>
    </location>
</feature>
<keyword evidence="1 2" id="KW-0694">RNA-binding</keyword>
<dbReference type="SMART" id="SM00360">
    <property type="entry name" value="RRM"/>
    <property type="match status" value="3"/>
</dbReference>
<sequence length="808" mass="88320">LWQSINPSLAPSPPNNSASSSARQEPPNSPHPTPSTIPDRLESKHQTLTMPPAGMAPPVPDAESSPAPTVNKEKTPAEPVEAGVAVAVQEGAMEVDTATAVEEPDEVEPEEDAGAEPQEATATGAESDDEAEDDPDEDPGEEEDDENPREEAEAAVKDGSDEATVMEPLAVVKPGEVQEEEDGSEETEEDEDEESEEEEEPEEANKGVEEGGDVEDGTKGSVDVSPADHMNEIPQGEHDRRVNKNKDKIADQLINDSDAGGSSGDVQNSELAGALEIMVDELPKDCVEEDVAVVFSECGEIKSVRIIRNSSTEKSKDIAFICYASIEAANKALTEFKEGIEVKGIKVRVSACQDNNTLYLGNICKSWTEDQVLATLNNIGIQECEISLPPCKGRNRGFAFLKFKSHYYARAAFRRLMKPDAIFGADGSVRVSFYRKPTKPSDDLMEAKRVYLEHVPLSWNEDKVKECCEGYGKILKIDLFQISKNMKSEMFSFVEFVSSKNALACVEGINDANIVDGAFKLSACLARPKNGATSEGATSSKKEDDEAKKFCVDKNSLQKLPKGNKSRLTSSTKEVVVKKNAPSKLPRGNDRKRTSQEAAEEPQTSKSSEGERKLGKNKNTSVNQRQSKKARNNRNVDGSNLTYQSAAVLQTSNPSTGKRKLGKNRNTHINERPLKIAHNNSTVRQPRRTRGTGQPAGPASNSRTHHSLGGSSRSKAYASDLEPHAGYIPPANQVHSTNAYHQRRTAQYDLHPIDAHPYARETALSRSTYSDYTSRAQYQTGYEYIYPPPPTSESYYTGRGVFIPRRGE</sequence>
<dbReference type="Proteomes" id="UP000324897">
    <property type="component" value="Chromosome 1"/>
</dbReference>
<dbReference type="InterPro" id="IPR000504">
    <property type="entry name" value="RRM_dom"/>
</dbReference>
<evidence type="ECO:0000256" key="1">
    <source>
        <dbReference type="ARBA" id="ARBA00022884"/>
    </source>
</evidence>
<dbReference type="InterPro" id="IPR035979">
    <property type="entry name" value="RBD_domain_sf"/>
</dbReference>
<feature type="non-terminal residue" evidence="5">
    <location>
        <position position="1"/>
    </location>
</feature>
<dbReference type="CDD" id="cd00590">
    <property type="entry name" value="RRM_SF"/>
    <property type="match status" value="1"/>
</dbReference>
<feature type="domain" description="RRM" evidence="4">
    <location>
        <begin position="275"/>
        <end position="354"/>
    </location>
</feature>
<feature type="compositionally biased region" description="Basic residues" evidence="3">
    <location>
        <begin position="657"/>
        <end position="666"/>
    </location>
</feature>
<gene>
    <name evidence="5" type="ORF">EJB05_22898</name>
</gene>
<reference evidence="5 6" key="1">
    <citation type="journal article" date="2019" name="Sci. Rep.">
        <title>A high-quality genome of Eragrostis curvula grass provides insights into Poaceae evolution and supports new strategies to enhance forage quality.</title>
        <authorList>
            <person name="Carballo J."/>
            <person name="Santos B.A.C.M."/>
            <person name="Zappacosta D."/>
            <person name="Garbus I."/>
            <person name="Selva J.P."/>
            <person name="Gallo C.A."/>
            <person name="Diaz A."/>
            <person name="Albertini E."/>
            <person name="Caccamo M."/>
            <person name="Echenique V."/>
        </authorList>
    </citation>
    <scope>NUCLEOTIDE SEQUENCE [LARGE SCALE GENOMIC DNA]</scope>
    <source>
        <strain evidence="6">cv. Victoria</strain>
        <tissue evidence="5">Leaf</tissue>
    </source>
</reference>
<dbReference type="PROSITE" id="PS50102">
    <property type="entry name" value="RRM"/>
    <property type="match status" value="3"/>
</dbReference>
<feature type="compositionally biased region" description="Low complexity" evidence="3">
    <location>
        <begin position="115"/>
        <end position="125"/>
    </location>
</feature>
<feature type="compositionally biased region" description="Acidic residues" evidence="3">
    <location>
        <begin position="126"/>
        <end position="148"/>
    </location>
</feature>
<feature type="compositionally biased region" description="Acidic residues" evidence="3">
    <location>
        <begin position="102"/>
        <end position="114"/>
    </location>
</feature>